<dbReference type="OrthoDB" id="10393273at2759"/>
<keyword evidence="3" id="KW-1185">Reference proteome</keyword>
<dbReference type="Proteomes" id="UP000013776">
    <property type="component" value="Unassembled WGS sequence"/>
</dbReference>
<dbReference type="AlphaFoldDB" id="R4XGQ1"/>
<name>R4XGQ1_TAPDE</name>
<keyword evidence="1" id="KW-0732">Signal</keyword>
<organism evidence="2 3">
    <name type="scientific">Taphrina deformans (strain PYCC 5710 / ATCC 11124 / CBS 356.35 / IMI 108563 / JCM 9778 / NBRC 8474)</name>
    <name type="common">Peach leaf curl fungus</name>
    <name type="synonym">Lalaria deformans</name>
    <dbReference type="NCBI Taxonomy" id="1097556"/>
    <lineage>
        <taxon>Eukaryota</taxon>
        <taxon>Fungi</taxon>
        <taxon>Dikarya</taxon>
        <taxon>Ascomycota</taxon>
        <taxon>Taphrinomycotina</taxon>
        <taxon>Taphrinomycetes</taxon>
        <taxon>Taphrinales</taxon>
        <taxon>Taphrinaceae</taxon>
        <taxon>Taphrina</taxon>
    </lineage>
</organism>
<reference evidence="2 3" key="1">
    <citation type="journal article" date="2013" name="MBio">
        <title>Genome sequencing of the plant pathogen Taphrina deformans, the causal agent of peach leaf curl.</title>
        <authorList>
            <person name="Cisse O.H."/>
            <person name="Almeida J.M.G.C.F."/>
            <person name="Fonseca A."/>
            <person name="Kumar A.A."/>
            <person name="Salojaervi J."/>
            <person name="Overmyer K."/>
            <person name="Hauser P.M."/>
            <person name="Pagni M."/>
        </authorList>
    </citation>
    <scope>NUCLEOTIDE SEQUENCE [LARGE SCALE GENOMIC DNA]</scope>
    <source>
        <strain evidence="3">PYCC 5710 / ATCC 11124 / CBS 356.35 / IMI 108563 / JCM 9778 / NBRC 8474</strain>
    </source>
</reference>
<comment type="caution">
    <text evidence="2">The sequence shown here is derived from an EMBL/GenBank/DDBJ whole genome shotgun (WGS) entry which is preliminary data.</text>
</comment>
<evidence type="ECO:0000313" key="2">
    <source>
        <dbReference type="EMBL" id="CCG85072.1"/>
    </source>
</evidence>
<accession>R4XGQ1</accession>
<proteinExistence type="predicted"/>
<gene>
    <name evidence="2" type="ORF">TAPDE_005661</name>
</gene>
<evidence type="ECO:0000313" key="3">
    <source>
        <dbReference type="Proteomes" id="UP000013776"/>
    </source>
</evidence>
<feature type="signal peptide" evidence="1">
    <location>
        <begin position="1"/>
        <end position="16"/>
    </location>
</feature>
<feature type="chain" id="PRO_5004373301" evidence="1">
    <location>
        <begin position="17"/>
        <end position="227"/>
    </location>
</feature>
<protein>
    <submittedName>
        <fullName evidence="2">Uncharacterized protein</fullName>
    </submittedName>
</protein>
<dbReference type="EMBL" id="CAHR02000426">
    <property type="protein sequence ID" value="CCG85072.1"/>
    <property type="molecule type" value="Genomic_DNA"/>
</dbReference>
<sequence length="227" mass="23255">MLFATSILALSSLAAAAHNSVSEGETVTFNGGDFSTVGAKLSTALEAANSAGNGDWYLNYYDFGLGFDDNRQIFAYYPSTPLGGSSTCVGIIEGLKAGAPNGKNGGCDSVWGNGCSELIIKAINGGCNTTMFSGLPPSCGTLNVEVQTVSTTTFTPSNPAVWLTWNYANNGSAQPEAARDLTYPVFARSSDGTAHLACLRVNGGAATIGSSIASLLVVGGSALYMLF</sequence>
<evidence type="ECO:0000256" key="1">
    <source>
        <dbReference type="SAM" id="SignalP"/>
    </source>
</evidence>